<dbReference type="PROSITE" id="PS50045">
    <property type="entry name" value="SIGMA54_INTERACT_4"/>
    <property type="match status" value="1"/>
</dbReference>
<keyword evidence="5 8" id="KW-1133">Transmembrane helix</keyword>
<keyword evidence="6" id="KW-0902">Two-component regulatory system</keyword>
<evidence type="ECO:0000313" key="10">
    <source>
        <dbReference type="EMBL" id="HAD6300706.1"/>
    </source>
</evidence>
<dbReference type="EMBL" id="DAAPHS010000012">
    <property type="protein sequence ID" value="HAD6300706.1"/>
    <property type="molecule type" value="Genomic_DNA"/>
</dbReference>
<protein>
    <recommendedName>
        <fullName evidence="9">Sigma-54 factor interaction domain-containing protein</fullName>
    </recommendedName>
</protein>
<dbReference type="Pfam" id="PF01810">
    <property type="entry name" value="LysE"/>
    <property type="match status" value="1"/>
</dbReference>
<reference evidence="10" key="1">
    <citation type="journal article" date="2018" name="Genome Biol.">
        <title>SKESA: strategic k-mer extension for scrupulous assemblies.</title>
        <authorList>
            <person name="Souvorov A."/>
            <person name="Agarwala R."/>
            <person name="Lipman D.J."/>
        </authorList>
    </citation>
    <scope>NUCLEOTIDE SEQUENCE</scope>
    <source>
        <strain evidence="10">CT18</strain>
    </source>
</reference>
<dbReference type="GO" id="GO:0000156">
    <property type="term" value="F:phosphorelay response regulator activity"/>
    <property type="evidence" value="ECO:0007669"/>
    <property type="project" value="InterPro"/>
</dbReference>
<feature type="transmembrane region" description="Helical" evidence="8">
    <location>
        <begin position="347"/>
        <end position="365"/>
    </location>
</feature>
<dbReference type="CDD" id="cd00009">
    <property type="entry name" value="AAA"/>
    <property type="match status" value="1"/>
</dbReference>
<dbReference type="GO" id="GO:0006355">
    <property type="term" value="P:regulation of DNA-templated transcription"/>
    <property type="evidence" value="ECO:0007669"/>
    <property type="project" value="InterPro"/>
</dbReference>
<dbReference type="Pfam" id="PF06506">
    <property type="entry name" value="PrpR_N"/>
    <property type="match status" value="1"/>
</dbReference>
<name>A0A718A3V9_SALTI</name>
<dbReference type="GO" id="GO:0015171">
    <property type="term" value="F:amino acid transmembrane transporter activity"/>
    <property type="evidence" value="ECO:0007669"/>
    <property type="project" value="TreeGrafter"/>
</dbReference>
<reference evidence="10" key="2">
    <citation type="submission" date="2019-01" db="EMBL/GenBank/DDBJ databases">
        <authorList>
            <consortium name="NCBI Pathogen Detection Project"/>
        </authorList>
    </citation>
    <scope>NUCLEOTIDE SEQUENCE</scope>
    <source>
        <strain evidence="10">CT18</strain>
    </source>
</reference>
<gene>
    <name evidence="10" type="ORF">G1V64_13350</name>
</gene>
<keyword evidence="7 8" id="KW-0472">Membrane</keyword>
<accession>A0A718A3V9</accession>
<feature type="transmembrane region" description="Helical" evidence="8">
    <location>
        <begin position="399"/>
        <end position="417"/>
    </location>
</feature>
<keyword evidence="4 8" id="KW-0812">Transmembrane</keyword>
<dbReference type="GO" id="GO:0005524">
    <property type="term" value="F:ATP binding"/>
    <property type="evidence" value="ECO:0007669"/>
    <property type="project" value="InterPro"/>
</dbReference>
<feature type="transmembrane region" description="Helical" evidence="8">
    <location>
        <begin position="423"/>
        <end position="442"/>
    </location>
</feature>
<evidence type="ECO:0000256" key="7">
    <source>
        <dbReference type="ARBA" id="ARBA00023136"/>
    </source>
</evidence>
<sequence length="486" mass="53503">MTTAHSAPRDNSDKPVIWTVSVTRLFELFRDISLEFDHLATITPIQLGFEKAVTYIRKKLATERCDAIIAAGSNGAYLKSRLSIPVILIKPSGFDVLQALAKAGKLTSSIGIVTYQETIPTLLAFQKTFHLCLEQRSYVTEEDARGQINELKANGIEAVVGAGLITDLAEEAGMTAIFIYSAATVRQAFHDALDMTRLTRRQRVDYPSGKGLQTRYELGDIRGQSPQMEQLRQTITLYARSRAAVLIQGETGTGKELAAQAIHQTFFHRQPHRQNKPSPPFVAVNCGAITESLLEAELFGYEEGAFTGSRRGGRAGVITGLGVATGDAFYSGLGLFGLATLITQCEAVFSLIKIVGGAYLLWFAWNSIRHQATPQMSTLQTPIAAPWTIFFRRGLMTDLSNPQTVLFFISIFSVTLSAETPTWARLMAWAGIVLSSVIWRIFLSQAFSLPAVRRAYGRIQRIASRVIGAIIGMFALRLLYEGMTHR</sequence>
<dbReference type="SUPFAM" id="SSF52540">
    <property type="entry name" value="P-loop containing nucleoside triphosphate hydrolases"/>
    <property type="match status" value="1"/>
</dbReference>
<dbReference type="AlphaFoldDB" id="A0A718A3V9"/>
<dbReference type="Gene3D" id="1.20.5.170">
    <property type="match status" value="1"/>
</dbReference>
<organism evidence="10">
    <name type="scientific">Salmonella enterica subsp. enterica serovar Typhi str. CT18</name>
    <dbReference type="NCBI Taxonomy" id="220341"/>
    <lineage>
        <taxon>Bacteria</taxon>
        <taxon>Pseudomonadati</taxon>
        <taxon>Pseudomonadota</taxon>
        <taxon>Gammaproteobacteria</taxon>
        <taxon>Enterobacterales</taxon>
        <taxon>Enterobacteriaceae</taxon>
        <taxon>Salmonella</taxon>
    </lineage>
</organism>
<dbReference type="GO" id="GO:0003677">
    <property type="term" value="F:DNA binding"/>
    <property type="evidence" value="ECO:0007669"/>
    <property type="project" value="InterPro"/>
</dbReference>
<evidence type="ECO:0000256" key="4">
    <source>
        <dbReference type="ARBA" id="ARBA00022692"/>
    </source>
</evidence>
<dbReference type="FunFam" id="3.40.50.2300:FF:000175">
    <property type="entry name" value="Propionate catabolism operon regulatory protein PrpR"/>
    <property type="match status" value="1"/>
</dbReference>
<dbReference type="Gene3D" id="3.40.50.300">
    <property type="entry name" value="P-loop containing nucleotide triphosphate hydrolases"/>
    <property type="match status" value="1"/>
</dbReference>
<dbReference type="InterPro" id="IPR010524">
    <property type="entry name" value="Sig_transdc_resp-reg_PrpR_N"/>
</dbReference>
<evidence type="ECO:0000259" key="9">
    <source>
        <dbReference type="PROSITE" id="PS50045"/>
    </source>
</evidence>
<feature type="transmembrane region" description="Helical" evidence="8">
    <location>
        <begin position="462"/>
        <end position="480"/>
    </location>
</feature>
<dbReference type="InterPro" id="IPR027417">
    <property type="entry name" value="P-loop_NTPase"/>
</dbReference>
<evidence type="ECO:0000256" key="2">
    <source>
        <dbReference type="ARBA" id="ARBA00007928"/>
    </source>
</evidence>
<comment type="similarity">
    <text evidence="2">Belongs to the Rht family.</text>
</comment>
<dbReference type="InterPro" id="IPR004778">
    <property type="entry name" value="Homoserine/Threonine_efflux"/>
</dbReference>
<evidence type="ECO:0000256" key="6">
    <source>
        <dbReference type="ARBA" id="ARBA00023012"/>
    </source>
</evidence>
<comment type="caution">
    <text evidence="10">The sequence shown here is derived from an EMBL/GenBank/DDBJ whole genome shotgun (WGS) entry which is preliminary data.</text>
</comment>
<dbReference type="InterPro" id="IPR001123">
    <property type="entry name" value="LeuE-type"/>
</dbReference>
<evidence type="ECO:0000256" key="8">
    <source>
        <dbReference type="SAM" id="Phobius"/>
    </source>
</evidence>
<dbReference type="InterPro" id="IPR002078">
    <property type="entry name" value="Sigma_54_int"/>
</dbReference>
<evidence type="ECO:0000256" key="5">
    <source>
        <dbReference type="ARBA" id="ARBA00022989"/>
    </source>
</evidence>
<keyword evidence="3" id="KW-1003">Cell membrane</keyword>
<evidence type="ECO:0000256" key="1">
    <source>
        <dbReference type="ARBA" id="ARBA00004651"/>
    </source>
</evidence>
<dbReference type="PANTHER" id="PTHR30086:SF21">
    <property type="entry name" value="TRANSPORT PROTEIN"/>
    <property type="match status" value="1"/>
</dbReference>
<dbReference type="NCBIfam" id="TIGR00949">
    <property type="entry name" value="2A76"/>
    <property type="match status" value="1"/>
</dbReference>
<dbReference type="Gene3D" id="3.40.50.2300">
    <property type="match status" value="1"/>
</dbReference>
<feature type="domain" description="Sigma-54 factor interaction" evidence="9">
    <location>
        <begin position="221"/>
        <end position="318"/>
    </location>
</feature>
<proteinExistence type="inferred from homology"/>
<comment type="subcellular location">
    <subcellularLocation>
        <location evidence="1">Cell membrane</location>
        <topology evidence="1">Multi-pass membrane protein</topology>
    </subcellularLocation>
</comment>
<dbReference type="SUPFAM" id="SSF159800">
    <property type="entry name" value="PrpR receptor domain-like"/>
    <property type="match status" value="1"/>
</dbReference>
<evidence type="ECO:0000256" key="3">
    <source>
        <dbReference type="ARBA" id="ARBA00022475"/>
    </source>
</evidence>
<dbReference type="PANTHER" id="PTHR30086">
    <property type="entry name" value="ARGININE EXPORTER PROTEIN ARGO"/>
    <property type="match status" value="1"/>
</dbReference>
<dbReference type="GO" id="GO:0005886">
    <property type="term" value="C:plasma membrane"/>
    <property type="evidence" value="ECO:0007669"/>
    <property type="project" value="UniProtKB-SubCell"/>
</dbReference>